<sequence length="384" mass="45346">MKKSRYTETQIVKILKEVEAGRKVNEVCREYGISDATYYNWKSKYGGMEASDVKRLKELEDENRKLKQMFADLSLEHRIVKDILGKKAVKPAVKRALVEYVRSQFQVSLRMACRAVGISDSVYRYQPNLHRDDEVVAKLQEAVERYPAYGFGKLFKVLRRWGHPWNHKRVYRVYCALKLNMRRKGKKRLPKREPAPLASPERINCCWSIDFMSDSLVCGRRFCTFNVVDDFNREVLAIEVDLNLPTPRVIRVLERIIAWRGMPGKLRMDNGPEFISTTLCDWAENNKVELEFIRPGKPTENSYIERFNRTYRTEILDMYVFKTLNEVRDLTENWMREYNEERPHDSLNDLTPWEYLERHDSRYSYTLFQFATQSVGTLCGGISK</sequence>
<keyword evidence="5" id="KW-1185">Reference proteome</keyword>
<dbReference type="Gene3D" id="1.10.10.10">
    <property type="entry name" value="Winged helix-like DNA-binding domain superfamily/Winged helix DNA-binding domain"/>
    <property type="match status" value="1"/>
</dbReference>
<comment type="caution">
    <text evidence="4">The sequence shown here is derived from an EMBL/GenBank/DDBJ whole genome shotgun (WGS) entry which is preliminary data.</text>
</comment>
<dbReference type="InterPro" id="IPR036388">
    <property type="entry name" value="WH-like_DNA-bd_sf"/>
</dbReference>
<reference evidence="4 5" key="1">
    <citation type="submission" date="2023-11" db="EMBL/GenBank/DDBJ databases">
        <title>Plant-associative lifestyle of Vibrio porteresiae and its evolutionary dynamics.</title>
        <authorList>
            <person name="Rameshkumar N."/>
            <person name="Kirti K."/>
        </authorList>
    </citation>
    <scope>NUCLEOTIDE SEQUENCE [LARGE SCALE GENOMIC DNA]</scope>
    <source>
        <strain evidence="4 5">MSSRF7</strain>
    </source>
</reference>
<dbReference type="InterPro" id="IPR025948">
    <property type="entry name" value="HTH-like_dom"/>
</dbReference>
<dbReference type="RefSeq" id="WP_318585330.1">
    <property type="nucleotide sequence ID" value="NZ_JAWRCP010000001.1"/>
</dbReference>
<dbReference type="InterPro" id="IPR036397">
    <property type="entry name" value="RNaseH_sf"/>
</dbReference>
<dbReference type="Pfam" id="PF13276">
    <property type="entry name" value="HTH_21"/>
    <property type="match status" value="1"/>
</dbReference>
<dbReference type="Pfam" id="PF01527">
    <property type="entry name" value="HTH_Tnp_1"/>
    <property type="match status" value="1"/>
</dbReference>
<dbReference type="PANTHER" id="PTHR47515">
    <property type="entry name" value="LOW CALCIUM RESPONSE LOCUS PROTEIN T"/>
    <property type="match status" value="1"/>
</dbReference>
<gene>
    <name evidence="4" type="ORF">SBX64_10635</name>
</gene>
<dbReference type="Pfam" id="PF13683">
    <property type="entry name" value="rve_3"/>
    <property type="match status" value="1"/>
</dbReference>
<dbReference type="NCBIfam" id="NF033516">
    <property type="entry name" value="transpos_IS3"/>
    <property type="match status" value="1"/>
</dbReference>
<dbReference type="PANTHER" id="PTHR47515:SF2">
    <property type="entry name" value="INTEGRASE CORE DOMAIN PROTEIN"/>
    <property type="match status" value="1"/>
</dbReference>
<feature type="domain" description="Integrase catalytic" evidence="3">
    <location>
        <begin position="192"/>
        <end position="360"/>
    </location>
</feature>
<protein>
    <submittedName>
        <fullName evidence="4">IS3 family transposase</fullName>
    </submittedName>
</protein>
<dbReference type="Proteomes" id="UP001279860">
    <property type="component" value="Unassembled WGS sequence"/>
</dbReference>
<dbReference type="InterPro" id="IPR009057">
    <property type="entry name" value="Homeodomain-like_sf"/>
</dbReference>
<evidence type="ECO:0000256" key="1">
    <source>
        <dbReference type="ARBA" id="ARBA00009964"/>
    </source>
</evidence>
<evidence type="ECO:0000259" key="3">
    <source>
        <dbReference type="PROSITE" id="PS50994"/>
    </source>
</evidence>
<dbReference type="EMBL" id="JAWRCP010000001">
    <property type="protein sequence ID" value="MDW6093006.1"/>
    <property type="molecule type" value="Genomic_DNA"/>
</dbReference>
<keyword evidence="2" id="KW-0175">Coiled coil</keyword>
<dbReference type="SUPFAM" id="SSF53098">
    <property type="entry name" value="Ribonuclease H-like"/>
    <property type="match status" value="1"/>
</dbReference>
<dbReference type="InterPro" id="IPR048020">
    <property type="entry name" value="Transpos_IS3"/>
</dbReference>
<dbReference type="Gene3D" id="3.30.420.10">
    <property type="entry name" value="Ribonuclease H-like superfamily/Ribonuclease H"/>
    <property type="match status" value="1"/>
</dbReference>
<evidence type="ECO:0000313" key="4">
    <source>
        <dbReference type="EMBL" id="MDW6093006.1"/>
    </source>
</evidence>
<feature type="coiled-coil region" evidence="2">
    <location>
        <begin position="49"/>
        <end position="76"/>
    </location>
</feature>
<comment type="similarity">
    <text evidence="1">Belongs to the transposase 8 family.</text>
</comment>
<dbReference type="InterPro" id="IPR002514">
    <property type="entry name" value="Transposase_8"/>
</dbReference>
<dbReference type="InterPro" id="IPR012337">
    <property type="entry name" value="RNaseH-like_sf"/>
</dbReference>
<dbReference type="SUPFAM" id="SSF46689">
    <property type="entry name" value="Homeodomain-like"/>
    <property type="match status" value="1"/>
</dbReference>
<dbReference type="PROSITE" id="PS50994">
    <property type="entry name" value="INTEGRASE"/>
    <property type="match status" value="1"/>
</dbReference>
<evidence type="ECO:0000313" key="5">
    <source>
        <dbReference type="Proteomes" id="UP001279860"/>
    </source>
</evidence>
<accession>A0ABU4IWB9</accession>
<proteinExistence type="inferred from homology"/>
<dbReference type="InterPro" id="IPR001584">
    <property type="entry name" value="Integrase_cat-core"/>
</dbReference>
<evidence type="ECO:0000256" key="2">
    <source>
        <dbReference type="SAM" id="Coils"/>
    </source>
</evidence>
<name>A0ABU4IWB9_9VIBR</name>
<organism evidence="4 5">
    <name type="scientific">Vibrio rhizosphaerae</name>
    <dbReference type="NCBI Taxonomy" id="398736"/>
    <lineage>
        <taxon>Bacteria</taxon>
        <taxon>Pseudomonadati</taxon>
        <taxon>Pseudomonadota</taxon>
        <taxon>Gammaproteobacteria</taxon>
        <taxon>Vibrionales</taxon>
        <taxon>Vibrionaceae</taxon>
        <taxon>Vibrio</taxon>
    </lineage>
</organism>